<dbReference type="SUPFAM" id="SSF46785">
    <property type="entry name" value="Winged helix' DNA-binding domain"/>
    <property type="match status" value="1"/>
</dbReference>
<dbReference type="InterPro" id="IPR036388">
    <property type="entry name" value="WH-like_DNA-bd_sf"/>
</dbReference>
<feature type="domain" description="HTH iclR-type" evidence="8">
    <location>
        <begin position="16"/>
        <end position="77"/>
    </location>
</feature>
<evidence type="ECO:0000313" key="10">
    <source>
        <dbReference type="EMBL" id="KUN67362.1"/>
    </source>
</evidence>
<comment type="caution">
    <text evidence="10">The sequence shown here is derived from an EMBL/GenBank/DDBJ whole genome shotgun (WGS) entry which is preliminary data.</text>
</comment>
<feature type="domain" description="IclR-ED" evidence="9">
    <location>
        <begin position="78"/>
        <end position="261"/>
    </location>
</feature>
<dbReference type="FunFam" id="1.10.10.10:FF:000056">
    <property type="entry name" value="IclR family transcriptional regulator"/>
    <property type="match status" value="1"/>
</dbReference>
<dbReference type="Gene3D" id="1.10.10.10">
    <property type="entry name" value="Winged helix-like DNA-binding domain superfamily/Winged helix DNA-binding domain"/>
    <property type="match status" value="1"/>
</dbReference>
<dbReference type="GO" id="GO:0003700">
    <property type="term" value="F:DNA-binding transcription factor activity"/>
    <property type="evidence" value="ECO:0007669"/>
    <property type="project" value="TreeGrafter"/>
</dbReference>
<dbReference type="SMART" id="SM00346">
    <property type="entry name" value="HTH_ICLR"/>
    <property type="match status" value="1"/>
</dbReference>
<dbReference type="AlphaFoldDB" id="A0A101S4Q3"/>
<dbReference type="GO" id="GO:0045892">
    <property type="term" value="P:negative regulation of DNA-templated transcription"/>
    <property type="evidence" value="ECO:0007669"/>
    <property type="project" value="TreeGrafter"/>
</dbReference>
<dbReference type="EMBL" id="LMWU01000022">
    <property type="protein sequence ID" value="KUN67362.1"/>
    <property type="molecule type" value="Genomic_DNA"/>
</dbReference>
<keyword evidence="5" id="KW-0804">Transcription</keyword>
<dbReference type="SUPFAM" id="SSF55781">
    <property type="entry name" value="GAF domain-like"/>
    <property type="match status" value="1"/>
</dbReference>
<dbReference type="InterPro" id="IPR029016">
    <property type="entry name" value="GAF-like_dom_sf"/>
</dbReference>
<evidence type="ECO:0000256" key="5">
    <source>
        <dbReference type="ARBA" id="ARBA00023163"/>
    </source>
</evidence>
<comment type="function">
    <text evidence="6">May be an activator protein for the gylABX operon.</text>
</comment>
<sequence>MSSNGTESGGTSSGGVQSVDRAVTVLEILAQRGEAGVSEVAEAIDVHKSTAFRLLGALEAHGMVEQEGERGKYRLGFGIVRLAGAVTGRIDVTKHGRGICERLADKLGETMNIAVLESHHVINLDQVRGRSAITAQNWVGRLTPMHCTSSGKVLLAHLTEQRREELVAVAGLDRMTSRTLTSRQKLEAELVRVREQGYALTVEEYEEGLNAMAAPVRSGDGKVVAALTASGPAFRLTEERMHELAPVLIEGADELSHRLGYLG</sequence>
<evidence type="ECO:0000259" key="9">
    <source>
        <dbReference type="PROSITE" id="PS51078"/>
    </source>
</evidence>
<keyword evidence="3" id="KW-0238">DNA-binding</keyword>
<evidence type="ECO:0000256" key="1">
    <source>
        <dbReference type="ARBA" id="ARBA00022798"/>
    </source>
</evidence>
<dbReference type="Pfam" id="PF01614">
    <property type="entry name" value="IclR_C"/>
    <property type="match status" value="1"/>
</dbReference>
<dbReference type="RefSeq" id="WP_059207570.1">
    <property type="nucleotide sequence ID" value="NZ_KQ948662.1"/>
</dbReference>
<dbReference type="PROSITE" id="PS51078">
    <property type="entry name" value="ICLR_ED"/>
    <property type="match status" value="1"/>
</dbReference>
<dbReference type="STRING" id="58343.AQJ46_24075"/>
<dbReference type="InterPro" id="IPR036390">
    <property type="entry name" value="WH_DNA-bd_sf"/>
</dbReference>
<dbReference type="Pfam" id="PF09339">
    <property type="entry name" value="HTH_IclR"/>
    <property type="match status" value="1"/>
</dbReference>
<dbReference type="GO" id="GO:0003677">
    <property type="term" value="F:DNA binding"/>
    <property type="evidence" value="ECO:0007669"/>
    <property type="project" value="UniProtKB-KW"/>
</dbReference>
<keyword evidence="4" id="KW-0010">Activator</keyword>
<evidence type="ECO:0000256" key="7">
    <source>
        <dbReference type="ARBA" id="ARBA00070406"/>
    </source>
</evidence>
<dbReference type="Proteomes" id="UP000053669">
    <property type="component" value="Unassembled WGS sequence"/>
</dbReference>
<evidence type="ECO:0000259" key="8">
    <source>
        <dbReference type="PROSITE" id="PS51077"/>
    </source>
</evidence>
<evidence type="ECO:0000256" key="6">
    <source>
        <dbReference type="ARBA" id="ARBA00058938"/>
    </source>
</evidence>
<evidence type="ECO:0000256" key="2">
    <source>
        <dbReference type="ARBA" id="ARBA00023015"/>
    </source>
</evidence>
<organism evidence="10 11">
    <name type="scientific">Streptomyces canus</name>
    <dbReference type="NCBI Taxonomy" id="58343"/>
    <lineage>
        <taxon>Bacteria</taxon>
        <taxon>Bacillati</taxon>
        <taxon>Actinomycetota</taxon>
        <taxon>Actinomycetes</taxon>
        <taxon>Kitasatosporales</taxon>
        <taxon>Streptomycetaceae</taxon>
        <taxon>Streptomyces</taxon>
        <taxon>Streptomyces aurantiacus group</taxon>
    </lineage>
</organism>
<reference evidence="10 11" key="1">
    <citation type="submission" date="2015-10" db="EMBL/GenBank/DDBJ databases">
        <title>Draft genome sequence of Streptomyces canus DSM 40017, type strain for the species Streptomyces canus.</title>
        <authorList>
            <person name="Ruckert C."/>
            <person name="Winkler A."/>
            <person name="Kalinowski J."/>
            <person name="Kampfer P."/>
            <person name="Glaeser S."/>
        </authorList>
    </citation>
    <scope>NUCLEOTIDE SEQUENCE [LARGE SCALE GENOMIC DNA]</scope>
    <source>
        <strain evidence="10 11">DSM 40017</strain>
    </source>
</reference>
<evidence type="ECO:0000256" key="4">
    <source>
        <dbReference type="ARBA" id="ARBA00023159"/>
    </source>
</evidence>
<dbReference type="InterPro" id="IPR005471">
    <property type="entry name" value="Tscrpt_reg_IclR_N"/>
</dbReference>
<evidence type="ECO:0000256" key="3">
    <source>
        <dbReference type="ARBA" id="ARBA00023125"/>
    </source>
</evidence>
<proteinExistence type="predicted"/>
<name>A0A101S4Q3_9ACTN</name>
<evidence type="ECO:0000313" key="11">
    <source>
        <dbReference type="Proteomes" id="UP000053669"/>
    </source>
</evidence>
<keyword evidence="2" id="KW-0805">Transcription regulation</keyword>
<protein>
    <recommendedName>
        <fullName evidence="7">Glycerol operon regulatory protein</fullName>
    </recommendedName>
</protein>
<dbReference type="PANTHER" id="PTHR30136:SF35">
    <property type="entry name" value="HTH-TYPE TRANSCRIPTIONAL REGULATOR RV1719"/>
    <property type="match status" value="1"/>
</dbReference>
<dbReference type="GO" id="GO:0006071">
    <property type="term" value="P:glycerol metabolic process"/>
    <property type="evidence" value="ECO:0007669"/>
    <property type="project" value="UniProtKB-KW"/>
</dbReference>
<accession>A0A101S4Q3</accession>
<dbReference type="InterPro" id="IPR050707">
    <property type="entry name" value="HTH_MetabolicPath_Reg"/>
</dbReference>
<dbReference type="InterPro" id="IPR014757">
    <property type="entry name" value="Tscrpt_reg_IclR_C"/>
</dbReference>
<gene>
    <name evidence="10" type="ORF">AQJ46_24075</name>
</gene>
<dbReference type="Gene3D" id="3.30.450.40">
    <property type="match status" value="1"/>
</dbReference>
<dbReference type="PANTHER" id="PTHR30136">
    <property type="entry name" value="HELIX-TURN-HELIX TRANSCRIPTIONAL REGULATOR, ICLR FAMILY"/>
    <property type="match status" value="1"/>
</dbReference>
<dbReference type="PROSITE" id="PS51077">
    <property type="entry name" value="HTH_ICLR"/>
    <property type="match status" value="1"/>
</dbReference>
<keyword evidence="1" id="KW-0319">Glycerol metabolism</keyword>